<dbReference type="GO" id="GO:0005829">
    <property type="term" value="C:cytosol"/>
    <property type="evidence" value="ECO:0007669"/>
    <property type="project" value="TreeGrafter"/>
</dbReference>
<dbReference type="PIRSF" id="PIRSF006488">
    <property type="entry name" value="Exonuc_VII_S"/>
    <property type="match status" value="1"/>
</dbReference>
<dbReference type="Pfam" id="PF02609">
    <property type="entry name" value="Exonuc_VII_S"/>
    <property type="match status" value="1"/>
</dbReference>
<comment type="subcellular location">
    <subcellularLocation>
        <location evidence="6">Cytoplasm</location>
    </subcellularLocation>
</comment>
<evidence type="ECO:0000256" key="3">
    <source>
        <dbReference type="ARBA" id="ARBA00022722"/>
    </source>
</evidence>
<dbReference type="AlphaFoldDB" id="A0A1J1DQD6"/>
<dbReference type="KEGG" id="dtr:RSDT_0514"/>
<dbReference type="EMBL" id="AP017368">
    <property type="protein sequence ID" value="BAV92026.1"/>
    <property type="molecule type" value="Genomic_DNA"/>
</dbReference>
<evidence type="ECO:0000256" key="5">
    <source>
        <dbReference type="ARBA" id="ARBA00022839"/>
    </source>
</evidence>
<keyword evidence="3 6" id="KW-0540">Nuclease</keyword>
<dbReference type="PANTHER" id="PTHR34137">
    <property type="entry name" value="EXODEOXYRIBONUCLEASE 7 SMALL SUBUNIT"/>
    <property type="match status" value="1"/>
</dbReference>
<accession>A0A1J1DQD6</accession>
<keyword evidence="2 6" id="KW-0963">Cytoplasm</keyword>
<evidence type="ECO:0000256" key="1">
    <source>
        <dbReference type="ARBA" id="ARBA00009998"/>
    </source>
</evidence>
<comment type="similarity">
    <text evidence="1 6">Belongs to the XseB family.</text>
</comment>
<gene>
    <name evidence="6 7" type="primary">xseB</name>
    <name evidence="7" type="ORF">RSDT_0514</name>
</gene>
<dbReference type="InterPro" id="IPR003761">
    <property type="entry name" value="Exonuc_VII_S"/>
</dbReference>
<comment type="subunit">
    <text evidence="6">Heterooligomer composed of large and small subunits.</text>
</comment>
<dbReference type="Gene3D" id="1.10.287.1040">
    <property type="entry name" value="Exonuclease VII, small subunit"/>
    <property type="match status" value="1"/>
</dbReference>
<dbReference type="EC" id="3.1.11.6" evidence="6"/>
<evidence type="ECO:0000313" key="7">
    <source>
        <dbReference type="EMBL" id="BAV92026.1"/>
    </source>
</evidence>
<evidence type="ECO:0000256" key="2">
    <source>
        <dbReference type="ARBA" id="ARBA00022490"/>
    </source>
</evidence>
<proteinExistence type="inferred from homology"/>
<name>A0A1J1DQD6_9BACT</name>
<protein>
    <recommendedName>
        <fullName evidence="6">Exodeoxyribonuclease 7 small subunit</fullName>
        <ecNumber evidence="6">3.1.11.6</ecNumber>
    </recommendedName>
    <alternativeName>
        <fullName evidence="6">Exodeoxyribonuclease VII small subunit</fullName>
        <shortName evidence="6">Exonuclease VII small subunit</shortName>
    </alternativeName>
</protein>
<organism evidence="7 8">
    <name type="scientific">Candidatus Desulfovibrio trichonymphae</name>
    <dbReference type="NCBI Taxonomy" id="1725232"/>
    <lineage>
        <taxon>Bacteria</taxon>
        <taxon>Pseudomonadati</taxon>
        <taxon>Thermodesulfobacteriota</taxon>
        <taxon>Desulfovibrionia</taxon>
        <taxon>Desulfovibrionales</taxon>
        <taxon>Desulfovibrionaceae</taxon>
        <taxon>Desulfovibrio</taxon>
    </lineage>
</organism>
<dbReference type="SUPFAM" id="SSF116842">
    <property type="entry name" value="XseB-like"/>
    <property type="match status" value="1"/>
</dbReference>
<evidence type="ECO:0000313" key="8">
    <source>
        <dbReference type="Proteomes" id="UP000242645"/>
    </source>
</evidence>
<dbReference type="InterPro" id="IPR037004">
    <property type="entry name" value="Exonuc_VII_ssu_sf"/>
</dbReference>
<keyword evidence="4 6" id="KW-0378">Hydrolase</keyword>
<reference evidence="7 8" key="1">
    <citation type="journal article" date="2017" name="ISME J.">
        <title>Genome of 'Ca. Desulfovibrio trichonymphae', an H2-oxidizing bacterium in a tripartite symbiotic system within a protist cell in the termite gut.</title>
        <authorList>
            <person name="Kuwahara H."/>
            <person name="Yuki M."/>
            <person name="Izawa K."/>
            <person name="Ohkuma M."/>
            <person name="Hongoh Y."/>
        </authorList>
    </citation>
    <scope>NUCLEOTIDE SEQUENCE [LARGE SCALE GENOMIC DNA]</scope>
    <source>
        <strain evidence="7 8">Rs-N31</strain>
    </source>
</reference>
<keyword evidence="8" id="KW-1185">Reference proteome</keyword>
<dbReference type="PANTHER" id="PTHR34137:SF1">
    <property type="entry name" value="EXODEOXYRIBONUCLEASE 7 SMALL SUBUNIT"/>
    <property type="match status" value="1"/>
</dbReference>
<comment type="function">
    <text evidence="6">Bidirectionally degrades single-stranded DNA into large acid-insoluble oligonucleotides, which are then degraded further into small acid-soluble oligonucleotides.</text>
</comment>
<dbReference type="HAMAP" id="MF_00337">
    <property type="entry name" value="Exonuc_7_S"/>
    <property type="match status" value="1"/>
</dbReference>
<dbReference type="OrthoDB" id="5340035at2"/>
<dbReference type="GO" id="GO:0009318">
    <property type="term" value="C:exodeoxyribonuclease VII complex"/>
    <property type="evidence" value="ECO:0007669"/>
    <property type="project" value="UniProtKB-UniRule"/>
</dbReference>
<dbReference type="Proteomes" id="UP000242645">
    <property type="component" value="Chromosome"/>
</dbReference>
<dbReference type="RefSeq" id="WP_096399549.1">
    <property type="nucleotide sequence ID" value="NZ_AP017368.1"/>
</dbReference>
<evidence type="ECO:0000256" key="4">
    <source>
        <dbReference type="ARBA" id="ARBA00022801"/>
    </source>
</evidence>
<keyword evidence="5 6" id="KW-0269">Exonuclease</keyword>
<sequence>MTEKTEDLFEKKMSRLQAIVKSLETEDLPLEKGMALYKEGAACSHFCREQLEKARHELALWQDGESKDLSLTAALPDDTTE</sequence>
<dbReference type="GO" id="GO:0008855">
    <property type="term" value="F:exodeoxyribonuclease VII activity"/>
    <property type="evidence" value="ECO:0007669"/>
    <property type="project" value="UniProtKB-UniRule"/>
</dbReference>
<dbReference type="GO" id="GO:0006308">
    <property type="term" value="P:DNA catabolic process"/>
    <property type="evidence" value="ECO:0007669"/>
    <property type="project" value="UniProtKB-UniRule"/>
</dbReference>
<evidence type="ECO:0000256" key="6">
    <source>
        <dbReference type="HAMAP-Rule" id="MF_00337"/>
    </source>
</evidence>
<dbReference type="NCBIfam" id="TIGR01280">
    <property type="entry name" value="xseB"/>
    <property type="match status" value="1"/>
</dbReference>
<comment type="catalytic activity">
    <reaction evidence="6">
        <text>Exonucleolytic cleavage in either 5'- to 3'- or 3'- to 5'-direction to yield nucleoside 5'-phosphates.</text>
        <dbReference type="EC" id="3.1.11.6"/>
    </reaction>
</comment>